<dbReference type="Gene3D" id="1.10.132.130">
    <property type="match status" value="1"/>
</dbReference>
<organism evidence="4 5">
    <name type="scientific">Ambrosia artemisiifolia</name>
    <name type="common">Common ragweed</name>
    <dbReference type="NCBI Taxonomy" id="4212"/>
    <lineage>
        <taxon>Eukaryota</taxon>
        <taxon>Viridiplantae</taxon>
        <taxon>Streptophyta</taxon>
        <taxon>Embryophyta</taxon>
        <taxon>Tracheophyta</taxon>
        <taxon>Spermatophyta</taxon>
        <taxon>Magnoliopsida</taxon>
        <taxon>eudicotyledons</taxon>
        <taxon>Gunneridae</taxon>
        <taxon>Pentapetalae</taxon>
        <taxon>asterids</taxon>
        <taxon>campanulids</taxon>
        <taxon>Asterales</taxon>
        <taxon>Asteraceae</taxon>
        <taxon>Asteroideae</taxon>
        <taxon>Heliantheae alliance</taxon>
        <taxon>Heliantheae</taxon>
        <taxon>Ambrosia</taxon>
    </lineage>
</organism>
<dbReference type="AlphaFoldDB" id="A0AAD5C1J1"/>
<feature type="transmembrane region" description="Helical" evidence="1">
    <location>
        <begin position="359"/>
        <end position="382"/>
    </location>
</feature>
<comment type="caution">
    <text evidence="4">The sequence shown here is derived from an EMBL/GenBank/DDBJ whole genome shotgun (WGS) entry which is preliminary data.</text>
</comment>
<proteinExistence type="predicted"/>
<keyword evidence="1" id="KW-0812">Transmembrane</keyword>
<protein>
    <recommendedName>
        <fullName evidence="3">Legumain prodomain domain-containing protein</fullName>
    </recommendedName>
</protein>
<evidence type="ECO:0000313" key="5">
    <source>
        <dbReference type="Proteomes" id="UP001206925"/>
    </source>
</evidence>
<keyword evidence="5" id="KW-1185">Reference proteome</keyword>
<dbReference type="Proteomes" id="UP001206925">
    <property type="component" value="Unassembled WGS sequence"/>
</dbReference>
<feature type="domain" description="Legumain prodomain" evidence="3">
    <location>
        <begin position="76"/>
        <end position="170"/>
    </location>
</feature>
<reference evidence="4" key="1">
    <citation type="submission" date="2022-06" db="EMBL/GenBank/DDBJ databases">
        <title>Uncovering the hologenomic basis of an extraordinary plant invasion.</title>
        <authorList>
            <person name="Bieker V.C."/>
            <person name="Martin M.D."/>
            <person name="Gilbert T."/>
            <person name="Hodgins K."/>
            <person name="Battlay P."/>
            <person name="Petersen B."/>
            <person name="Wilson J."/>
        </authorList>
    </citation>
    <scope>NUCLEOTIDE SEQUENCE</scope>
    <source>
        <strain evidence="4">AA19_3_7</strain>
        <tissue evidence="4">Leaf</tissue>
    </source>
</reference>
<dbReference type="EMBL" id="JAMZMK010009929">
    <property type="protein sequence ID" value="KAI7733698.1"/>
    <property type="molecule type" value="Genomic_DNA"/>
</dbReference>
<dbReference type="Pfam" id="PF20985">
    <property type="entry name" value="Legum_prodom"/>
    <property type="match status" value="1"/>
</dbReference>
<keyword evidence="1" id="KW-0472">Membrane</keyword>
<evidence type="ECO:0000313" key="4">
    <source>
        <dbReference type="EMBL" id="KAI7733698.1"/>
    </source>
</evidence>
<dbReference type="InterPro" id="IPR046427">
    <property type="entry name" value="Legumain_prodom_sf"/>
</dbReference>
<dbReference type="PANTHER" id="PTHR31587">
    <property type="entry name" value="TRANSMEMBRANE PROTEIN (DUF2215)"/>
    <property type="match status" value="1"/>
</dbReference>
<evidence type="ECO:0000259" key="3">
    <source>
        <dbReference type="Pfam" id="PF20985"/>
    </source>
</evidence>
<feature type="signal peptide" evidence="2">
    <location>
        <begin position="1"/>
        <end position="23"/>
    </location>
</feature>
<keyword evidence="2" id="KW-0732">Signal</keyword>
<dbReference type="PANTHER" id="PTHR31587:SF3">
    <property type="entry name" value="EXPRESSED PROTEIN"/>
    <property type="match status" value="1"/>
</dbReference>
<keyword evidence="1" id="KW-1133">Transmembrane helix</keyword>
<name>A0AAD5C1J1_AMBAR</name>
<accession>A0AAD5C1J1</accession>
<sequence length="479" mass="54871">MKTSCLICWIVTVVVLLSHPGWTEQSHGGHEKKENMMEWGGISNRVRGIKQRDVYPFNLWELYKNSSTFQKPKVVKEIQDAVTKLAYLDSRIDILGLILFGPKNRQSIIRAVRDEKRQMVDDQKCLKSTLKLFEKHCGLLTDHDMKQSLANICNYIVEKAAIKEAIILACGMRDTEPHAIGIDVADPKIDVTPAPVRGRFEYCGRVVVNGVLRRQLGSYAKAYQIMVVPSKKQIHDRWHNMIQICFHQNHSQGLCQCEEDDWRFVQKGSWSSVMSPFEQRFVDVKFVAALEGGFVTVTLHEVSQKWRYGLLVGGIALLLKVMIKDIFYEDADRIALFVKWAKHVLAVTCIFMSSSDTPLAVAAVCSCLVLCYMIKSIIYFYFKFYISFGGIARRLSKKTTLWPRSGLGQGMADTFGDEGYYSTFHKIRNRKQFSKKECEKLTRRSVSELVSSPEFEDWVNKNVHRIKFHVNNNNNGLDG</sequence>
<dbReference type="InterPro" id="IPR048501">
    <property type="entry name" value="Legum_prodom"/>
</dbReference>
<feature type="chain" id="PRO_5042002805" description="Legumain prodomain domain-containing protein" evidence="2">
    <location>
        <begin position="24"/>
        <end position="479"/>
    </location>
</feature>
<evidence type="ECO:0000256" key="1">
    <source>
        <dbReference type="SAM" id="Phobius"/>
    </source>
</evidence>
<evidence type="ECO:0000256" key="2">
    <source>
        <dbReference type="SAM" id="SignalP"/>
    </source>
</evidence>
<gene>
    <name evidence="4" type="ORF">M8C21_018676</name>
</gene>